<keyword evidence="2" id="KW-1185">Reference proteome</keyword>
<organism evidence="3">
    <name type="scientific">Echinostoma caproni</name>
    <dbReference type="NCBI Taxonomy" id="27848"/>
    <lineage>
        <taxon>Eukaryota</taxon>
        <taxon>Metazoa</taxon>
        <taxon>Spiralia</taxon>
        <taxon>Lophotrochozoa</taxon>
        <taxon>Platyhelminthes</taxon>
        <taxon>Trematoda</taxon>
        <taxon>Digenea</taxon>
        <taxon>Plagiorchiida</taxon>
        <taxon>Echinostomata</taxon>
        <taxon>Echinostomatoidea</taxon>
        <taxon>Echinostomatidae</taxon>
        <taxon>Echinostoma</taxon>
    </lineage>
</organism>
<reference evidence="1 2" key="2">
    <citation type="submission" date="2018-11" db="EMBL/GenBank/DDBJ databases">
        <authorList>
            <consortium name="Pathogen Informatics"/>
        </authorList>
    </citation>
    <scope>NUCLEOTIDE SEQUENCE [LARGE SCALE GENOMIC DNA]</scope>
    <source>
        <strain evidence="1 2">Egypt</strain>
    </source>
</reference>
<protein>
    <submittedName>
        <fullName evidence="3">Asteroid domain-containing protein</fullName>
    </submittedName>
</protein>
<dbReference type="AlphaFoldDB" id="A0A183B1I3"/>
<dbReference type="EMBL" id="UZAN01054232">
    <property type="protein sequence ID" value="VDP90340.1"/>
    <property type="molecule type" value="Genomic_DNA"/>
</dbReference>
<reference evidence="3" key="1">
    <citation type="submission" date="2016-06" db="UniProtKB">
        <authorList>
            <consortium name="WormBaseParasite"/>
        </authorList>
    </citation>
    <scope>IDENTIFICATION</scope>
</reference>
<dbReference type="Proteomes" id="UP000272942">
    <property type="component" value="Unassembled WGS sequence"/>
</dbReference>
<evidence type="ECO:0000313" key="1">
    <source>
        <dbReference type="EMBL" id="VDP90340.1"/>
    </source>
</evidence>
<name>A0A183B1I3_9TREM</name>
<dbReference type="OrthoDB" id="6255672at2759"/>
<evidence type="ECO:0000313" key="2">
    <source>
        <dbReference type="Proteomes" id="UP000272942"/>
    </source>
</evidence>
<dbReference type="WBParaSite" id="ECPE_0001310601-mRNA-1">
    <property type="protein sequence ID" value="ECPE_0001310601-mRNA-1"/>
    <property type="gene ID" value="ECPE_0001310601"/>
</dbReference>
<proteinExistence type="predicted"/>
<accession>A0A183B1I3</accession>
<sequence>MARVSKVVGIRQGGHSRIRWRATLATSQRCRETHVVFCVENPFQVDNPSHPRTLPLIIIIVQPNTVKRTPLVAAKLAIHTSLESVFFTNPLNFECYELQNSFLVIDGDDLFRLLVAHLNPGESDTECLQFALEVYDLISRLQMSNLDAIFLFEGIAQDNIIHDLEEKHPSALAPRAQQTLLGILKYYSVHRFFLNEPVSRAACSLAARLQCPVLGSKNAYYIISGDSSMSVPFIPLRLLNPKTVPNDFLLFLKSRTEGADDVLSAYAFYPRATVLAQLDQNSRCMLGVSWNAGLIYHQNQLSRQNPVAPMDDHFRLNNLIEWIQQPNQDHGNQLTSLLYAGDSSCLTESCALYMCLPHSIGDRLCSLLQSPIMADSGFLPNLEVKPSTPSATSGLDPGFDTGEIRLLSGWPPRLTAAYRRGEIPLSLIASMYLPKSSQQRFRLEPSERTDFQSARPLIVFSACILLGMEQQIRNQRKLVGLNESQSEVLLGSPKSPQSCSVSLEPYPLNFRVDRTDAILKALFGLPKTVESVNPDWLFGFAFAINLWYRQTTKLHCTQPESATQSLHESAVALAITSVAVATVYNTEYPHTELRTHYTRVTDFVLTELRTSGFRSKKGHQFPTKPKRDYEAIQSIYQAFRALVALLDSILHPNAGSEFSGVRVIGTFATPDFCSSARLGESFLAA</sequence>
<evidence type="ECO:0000313" key="3">
    <source>
        <dbReference type="WBParaSite" id="ECPE_0001310601-mRNA-1"/>
    </source>
</evidence>
<gene>
    <name evidence="1" type="ORF">ECPE_LOCUS13068</name>
</gene>